<reference evidence="1" key="2">
    <citation type="submission" date="2025-09" db="UniProtKB">
        <authorList>
            <consortium name="Ensembl"/>
        </authorList>
    </citation>
    <scope>IDENTIFICATION</scope>
</reference>
<dbReference type="InParanoid" id="A0A672L6D3"/>
<dbReference type="Gene3D" id="3.20.20.190">
    <property type="entry name" value="Phosphatidylinositol (PI) phosphodiesterase"/>
    <property type="match status" value="1"/>
</dbReference>
<keyword evidence="2" id="KW-1185">Reference proteome</keyword>
<dbReference type="PANTHER" id="PTHR13593:SF24">
    <property type="entry name" value="PI-PLC X DOMAIN-CONTAINING PROTEIN 1"/>
    <property type="match status" value="1"/>
</dbReference>
<dbReference type="GO" id="GO:0008081">
    <property type="term" value="F:phosphoric diester hydrolase activity"/>
    <property type="evidence" value="ECO:0007669"/>
    <property type="project" value="InterPro"/>
</dbReference>
<reference evidence="1" key="1">
    <citation type="submission" date="2025-08" db="UniProtKB">
        <authorList>
            <consortium name="Ensembl"/>
        </authorList>
    </citation>
    <scope>IDENTIFICATION</scope>
</reference>
<protein>
    <submittedName>
        <fullName evidence="1">Si:dkey-66a8.7</fullName>
    </submittedName>
</protein>
<dbReference type="PROSITE" id="PS50007">
    <property type="entry name" value="PIPLC_X_DOMAIN"/>
    <property type="match status" value="1"/>
</dbReference>
<dbReference type="Proteomes" id="UP000472262">
    <property type="component" value="Unassembled WGS sequence"/>
</dbReference>
<dbReference type="Pfam" id="PF26146">
    <property type="entry name" value="PI-PLC_X"/>
    <property type="match status" value="1"/>
</dbReference>
<dbReference type="Ensembl" id="ENSSGRT00000022825.1">
    <property type="protein sequence ID" value="ENSSGRP00000021145.1"/>
    <property type="gene ID" value="ENSSGRG00000012684.1"/>
</dbReference>
<evidence type="ECO:0000313" key="1">
    <source>
        <dbReference type="Ensembl" id="ENSSGRP00000021145.1"/>
    </source>
</evidence>
<sequence>VASMQGQTALRFHQKYHNLSLIESVYVLYKLMHFYMRNVFVSYQSPLLCCKQVQNIVEQLAAGIRYFDLRIAHKQYDSSNELYFTHVIYTHAMVVETLQTVASWLESHPKEIIILACRHFEGLNYKMHEEFIYSLKKIFSSKLCPRDEALLTLRSLWTSGYQVVLSYDDQSASRHKELWPAIPYLWANKPNKSFCLVIPEKKKKRGFLIPLPTVKGKVHQIKKSVDKIIYSLKIFYIKLTLTEGC</sequence>
<dbReference type="PANTHER" id="PTHR13593">
    <property type="match status" value="1"/>
</dbReference>
<dbReference type="AlphaFoldDB" id="A0A672L6D3"/>
<name>A0A672L6D3_SINGR</name>
<evidence type="ECO:0000313" key="2">
    <source>
        <dbReference type="Proteomes" id="UP000472262"/>
    </source>
</evidence>
<dbReference type="SUPFAM" id="SSF51695">
    <property type="entry name" value="PLC-like phosphodiesterases"/>
    <property type="match status" value="1"/>
</dbReference>
<organism evidence="1 2">
    <name type="scientific">Sinocyclocheilus grahami</name>
    <name type="common">Dianchi golden-line fish</name>
    <name type="synonym">Barbus grahami</name>
    <dbReference type="NCBI Taxonomy" id="75366"/>
    <lineage>
        <taxon>Eukaryota</taxon>
        <taxon>Metazoa</taxon>
        <taxon>Chordata</taxon>
        <taxon>Craniata</taxon>
        <taxon>Vertebrata</taxon>
        <taxon>Euteleostomi</taxon>
        <taxon>Actinopterygii</taxon>
        <taxon>Neopterygii</taxon>
        <taxon>Teleostei</taxon>
        <taxon>Ostariophysi</taxon>
        <taxon>Cypriniformes</taxon>
        <taxon>Cyprinidae</taxon>
        <taxon>Cyprininae</taxon>
        <taxon>Sinocyclocheilus</taxon>
    </lineage>
</organism>
<dbReference type="InterPro" id="IPR051057">
    <property type="entry name" value="PI-PLC_domain"/>
</dbReference>
<dbReference type="InterPro" id="IPR017946">
    <property type="entry name" value="PLC-like_Pdiesterase_TIM-brl"/>
</dbReference>
<proteinExistence type="predicted"/>
<accession>A0A672L6D3</accession>
<dbReference type="GO" id="GO:0006629">
    <property type="term" value="P:lipid metabolic process"/>
    <property type="evidence" value="ECO:0007669"/>
    <property type="project" value="InterPro"/>
</dbReference>